<gene>
    <name evidence="6" type="ORF">PW52_05185</name>
</gene>
<evidence type="ECO:0000256" key="5">
    <source>
        <dbReference type="SAM" id="Phobius"/>
    </source>
</evidence>
<evidence type="ECO:0000256" key="3">
    <source>
        <dbReference type="ARBA" id="ARBA00022989"/>
    </source>
</evidence>
<dbReference type="GO" id="GO:0016020">
    <property type="term" value="C:membrane"/>
    <property type="evidence" value="ECO:0007669"/>
    <property type="project" value="UniProtKB-SubCell"/>
</dbReference>
<keyword evidence="2 5" id="KW-0812">Transmembrane</keyword>
<reference evidence="6 7" key="1">
    <citation type="submission" date="2014-11" db="EMBL/GenBank/DDBJ databases">
        <title>Tamlana sedimentorum sp. nov., isolated from shallow sand sediments of the Sea of Japan.</title>
        <authorList>
            <person name="Romanenko L.A."/>
        </authorList>
    </citation>
    <scope>NUCLEOTIDE SEQUENCE [LARGE SCALE GENOMIC DNA]</scope>
    <source>
        <strain evidence="6 7">JCM 19808</strain>
    </source>
</reference>
<sequence>MPKKNIELRSEEVKDILSKVPPWPIRWGNILFLALILLVVLATWFIKYPDVITADAYLTTEPSPQKLYAKVTTRIDTLMISDKQGVHYNQLLAVLENTSTHQDIYMLKSIMDTITLDKNALFFPFKSLPILFLGDVDMAFANFENSYFQYTMNRDLQPFANEAWTNTRSISELKKRLYSLIEQKKTTNTKLDIKKTDLERHEQLLLKGIISKQNYENIQLEYLKSLKTYQNMDVLISQIKEALRTTEQASKTIDYKRTRDETQLLKKVFHTYNQLKTAIKTWELNYALKSNVNGEVAFSKHWSSGQTVTTGDLIFTISAMHNPYYIARLKTPKTNSGKIRVGQKVNLKLYDYPEYDFGVIRGSIKSISAISDSGGAYSVDVIILKELETSFGQIIEFKQEMKGEADIITEDLRLIERFIYQFKEFYRL</sequence>
<dbReference type="AlphaFoldDB" id="A0A0D7WF47"/>
<dbReference type="PATRIC" id="fig|1435349.4.peg.1989"/>
<accession>A0A0D7WF47</accession>
<evidence type="ECO:0000256" key="1">
    <source>
        <dbReference type="ARBA" id="ARBA00004167"/>
    </source>
</evidence>
<dbReference type="RefSeq" id="WP_044632236.1">
    <property type="nucleotide sequence ID" value="NZ_JTDW01000004.1"/>
</dbReference>
<protein>
    <submittedName>
        <fullName evidence="6">Hemolysin D</fullName>
    </submittedName>
</protein>
<feature type="transmembrane region" description="Helical" evidence="5">
    <location>
        <begin position="27"/>
        <end position="46"/>
    </location>
</feature>
<dbReference type="STRING" id="1435349.PW52_05185"/>
<comment type="subcellular location">
    <subcellularLocation>
        <location evidence="1">Membrane</location>
        <topology evidence="1">Single-pass membrane protein</topology>
    </subcellularLocation>
</comment>
<organism evidence="6 7">
    <name type="scientific">Neotamlana sedimentorum</name>
    <dbReference type="NCBI Taxonomy" id="1435349"/>
    <lineage>
        <taxon>Bacteria</taxon>
        <taxon>Pseudomonadati</taxon>
        <taxon>Bacteroidota</taxon>
        <taxon>Flavobacteriia</taxon>
        <taxon>Flavobacteriales</taxon>
        <taxon>Flavobacteriaceae</taxon>
        <taxon>Neotamlana</taxon>
    </lineage>
</organism>
<evidence type="ECO:0000313" key="6">
    <source>
        <dbReference type="EMBL" id="KJD36362.1"/>
    </source>
</evidence>
<dbReference type="Proteomes" id="UP000032578">
    <property type="component" value="Unassembled WGS sequence"/>
</dbReference>
<evidence type="ECO:0000256" key="4">
    <source>
        <dbReference type="ARBA" id="ARBA00023136"/>
    </source>
</evidence>
<keyword evidence="7" id="KW-1185">Reference proteome</keyword>
<evidence type="ECO:0000313" key="7">
    <source>
        <dbReference type="Proteomes" id="UP000032578"/>
    </source>
</evidence>
<dbReference type="PANTHER" id="PTHR30386:SF26">
    <property type="entry name" value="TRANSPORT PROTEIN COMB"/>
    <property type="match status" value="1"/>
</dbReference>
<name>A0A0D7WF47_9FLAO</name>
<dbReference type="EMBL" id="JTDW01000004">
    <property type="protein sequence ID" value="KJD36362.1"/>
    <property type="molecule type" value="Genomic_DNA"/>
</dbReference>
<dbReference type="PANTHER" id="PTHR30386">
    <property type="entry name" value="MEMBRANE FUSION SUBUNIT OF EMRAB-TOLC MULTIDRUG EFFLUX PUMP"/>
    <property type="match status" value="1"/>
</dbReference>
<keyword evidence="3 5" id="KW-1133">Transmembrane helix</keyword>
<keyword evidence="4 5" id="KW-0472">Membrane</keyword>
<dbReference type="InterPro" id="IPR050739">
    <property type="entry name" value="MFP"/>
</dbReference>
<evidence type="ECO:0000256" key="2">
    <source>
        <dbReference type="ARBA" id="ARBA00022692"/>
    </source>
</evidence>
<proteinExistence type="predicted"/>
<comment type="caution">
    <text evidence="6">The sequence shown here is derived from an EMBL/GenBank/DDBJ whole genome shotgun (WGS) entry which is preliminary data.</text>
</comment>